<name>M0CVB5_9EURY</name>
<evidence type="ECO:0000313" key="1">
    <source>
        <dbReference type="EMBL" id="ELZ26543.1"/>
    </source>
</evidence>
<comment type="caution">
    <text evidence="1">The sequence shown here is derived from an EMBL/GenBank/DDBJ whole genome shotgun (WGS) entry which is preliminary data.</text>
</comment>
<sequence length="87" mass="9776">MTTDFEIPETHDIKQTASRYDLRDYDPCVATRVEDGLYVAQIGSASVAFTSVERHDYGLILRFNNDDAAVLRHWEDALEGDLPGDGE</sequence>
<dbReference type="EMBL" id="AOIU01000020">
    <property type="protein sequence ID" value="ELZ26543.1"/>
    <property type="molecule type" value="Genomic_DNA"/>
</dbReference>
<proteinExistence type="predicted"/>
<dbReference type="Proteomes" id="UP000011626">
    <property type="component" value="Unassembled WGS sequence"/>
</dbReference>
<dbReference type="AlphaFoldDB" id="M0CVB5"/>
<evidence type="ECO:0000313" key="2">
    <source>
        <dbReference type="Proteomes" id="UP000011626"/>
    </source>
</evidence>
<accession>M0CVB5</accession>
<gene>
    <name evidence="1" type="ORF">C475_08957</name>
</gene>
<keyword evidence="2" id="KW-1185">Reference proteome</keyword>
<protein>
    <submittedName>
        <fullName evidence="1">Uncharacterized protein</fullName>
    </submittedName>
</protein>
<reference evidence="1 2" key="1">
    <citation type="journal article" date="2014" name="PLoS Genet.">
        <title>Phylogenetically driven sequencing of extremely halophilic archaea reveals strategies for static and dynamic osmo-response.</title>
        <authorList>
            <person name="Becker E.A."/>
            <person name="Seitzer P.M."/>
            <person name="Tritt A."/>
            <person name="Larsen D."/>
            <person name="Krusor M."/>
            <person name="Yao A.I."/>
            <person name="Wu D."/>
            <person name="Madern D."/>
            <person name="Eisen J.A."/>
            <person name="Darling A.E."/>
            <person name="Facciotti M.T."/>
        </authorList>
    </citation>
    <scope>NUCLEOTIDE SEQUENCE [LARGE SCALE GENOMIC DNA]</scope>
    <source>
        <strain evidence="1 2">2-9-1</strain>
    </source>
</reference>
<dbReference type="RefSeq" id="WP_006883466.1">
    <property type="nucleotide sequence ID" value="NZ_AOIU01000020.1"/>
</dbReference>
<organism evidence="1 2">
    <name type="scientific">Halosimplex carlsbadense 2-9-1</name>
    <dbReference type="NCBI Taxonomy" id="797114"/>
    <lineage>
        <taxon>Archaea</taxon>
        <taxon>Methanobacteriati</taxon>
        <taxon>Methanobacteriota</taxon>
        <taxon>Stenosarchaea group</taxon>
        <taxon>Halobacteria</taxon>
        <taxon>Halobacteriales</taxon>
        <taxon>Haloarculaceae</taxon>
        <taxon>Halosimplex</taxon>
    </lineage>
</organism>